<dbReference type="InterPro" id="IPR040233">
    <property type="entry name" value="CCD97-like_C"/>
</dbReference>
<evidence type="ECO:0000256" key="1">
    <source>
        <dbReference type="SAM" id="MobiDB-lite"/>
    </source>
</evidence>
<sequence>MPSFKETTPPPFEKPIPRPPRSPSKAEDIRSHNRRREYLARNPSYFENAEHELADPLLYDTLVRKYQTPAEREAAGRAKGYSRVLEESLLRGEARLADLKNPESKDVEKRTFTTEADLEKTQTKEEGFERWSEFLTERFVHGQDEDFDYAPVDENEDYDAMERQDAEDAWFDDEDPSWVDDGEEAYNLGERDASPQYITELRACENRGPSQPNHYSRIGPDPPRSAAQKAMRATLRLKSSSPCGRGSEHLS</sequence>
<keyword evidence="4" id="KW-1185">Reference proteome</keyword>
<evidence type="ECO:0000313" key="3">
    <source>
        <dbReference type="EMBL" id="TDZ75052.1"/>
    </source>
</evidence>
<feature type="region of interest" description="Disordered" evidence="1">
    <location>
        <begin position="1"/>
        <end position="46"/>
    </location>
</feature>
<dbReference type="EMBL" id="RYZW01000001">
    <property type="protein sequence ID" value="TDZ75052.1"/>
    <property type="molecule type" value="Genomic_DNA"/>
</dbReference>
<dbReference type="InterPro" id="IPR018613">
    <property type="entry name" value="Ccdc97-like"/>
</dbReference>
<dbReference type="Pfam" id="PF09747">
    <property type="entry name" value="CCD97-like_C"/>
    <property type="match status" value="1"/>
</dbReference>
<comment type="caution">
    <text evidence="3">The sequence shown here is derived from an EMBL/GenBank/DDBJ whole genome shotgun (WGS) entry which is preliminary data.</text>
</comment>
<feature type="compositionally biased region" description="Basic and acidic residues" evidence="1">
    <location>
        <begin position="24"/>
        <end position="39"/>
    </location>
</feature>
<feature type="region of interest" description="Disordered" evidence="1">
    <location>
        <begin position="101"/>
        <end position="126"/>
    </location>
</feature>
<feature type="domain" description="CCD97-like C-terminal" evidence="2">
    <location>
        <begin position="105"/>
        <end position="174"/>
    </location>
</feature>
<accession>A0A4R8RYQ9</accession>
<reference evidence="3 4" key="1">
    <citation type="submission" date="2018-12" db="EMBL/GenBank/DDBJ databases">
        <title>Genome sequence and assembly of Colletotrichum trifolii.</title>
        <authorList>
            <person name="Gan P."/>
            <person name="Shirasu K."/>
        </authorList>
    </citation>
    <scope>NUCLEOTIDE SEQUENCE [LARGE SCALE GENOMIC DNA]</scope>
    <source>
        <strain evidence="3 4">543-2</strain>
    </source>
</reference>
<organism evidence="3 4">
    <name type="scientific">Colletotrichum trifolii</name>
    <dbReference type="NCBI Taxonomy" id="5466"/>
    <lineage>
        <taxon>Eukaryota</taxon>
        <taxon>Fungi</taxon>
        <taxon>Dikarya</taxon>
        <taxon>Ascomycota</taxon>
        <taxon>Pezizomycotina</taxon>
        <taxon>Sordariomycetes</taxon>
        <taxon>Hypocreomycetidae</taxon>
        <taxon>Glomerellales</taxon>
        <taxon>Glomerellaceae</taxon>
        <taxon>Colletotrichum</taxon>
        <taxon>Colletotrichum orbiculare species complex</taxon>
    </lineage>
</organism>
<dbReference type="Proteomes" id="UP000295703">
    <property type="component" value="Unassembled WGS sequence"/>
</dbReference>
<evidence type="ECO:0000259" key="2">
    <source>
        <dbReference type="Pfam" id="PF09747"/>
    </source>
</evidence>
<dbReference type="PANTHER" id="PTHR31840">
    <property type="entry name" value="COILED-COIL DOMAIN-CONTAINING PROTEIN 97"/>
    <property type="match status" value="1"/>
</dbReference>
<feature type="region of interest" description="Disordered" evidence="1">
    <location>
        <begin position="205"/>
        <end position="251"/>
    </location>
</feature>
<name>A0A4R8RYQ9_COLTR</name>
<protein>
    <recommendedName>
        <fullName evidence="2">CCD97-like C-terminal domain-containing protein</fullName>
    </recommendedName>
</protein>
<proteinExistence type="predicted"/>
<evidence type="ECO:0000313" key="4">
    <source>
        <dbReference type="Proteomes" id="UP000295703"/>
    </source>
</evidence>
<dbReference type="AlphaFoldDB" id="A0A4R8RYQ9"/>
<gene>
    <name evidence="3" type="ORF">CTRI78_v000123</name>
</gene>
<feature type="compositionally biased region" description="Pro residues" evidence="1">
    <location>
        <begin position="8"/>
        <end position="22"/>
    </location>
</feature>
<dbReference type="PANTHER" id="PTHR31840:SF1">
    <property type="entry name" value="COILED-COIL DOMAIN-CONTAINING PROTEIN 97"/>
    <property type="match status" value="1"/>
</dbReference>